<evidence type="ECO:0000313" key="2">
    <source>
        <dbReference type="EMBL" id="KAK5966295.1"/>
    </source>
</evidence>
<accession>A0AAN8FBY6</accession>
<feature type="region of interest" description="Disordered" evidence="1">
    <location>
        <begin position="65"/>
        <end position="110"/>
    </location>
</feature>
<keyword evidence="3" id="KW-1185">Reference proteome</keyword>
<sequence>MRWKRVAHGMIAPVVKTSPRKPVPESEHMLVLPMAYVGDRYATYAVCGHQQEAMAQRLTLPDLQHEPSATRDVQRDVSTVTAEGEGRPVGTQPTQLAETHSLPVVNADDV</sequence>
<name>A0AAN8FBY6_TRICO</name>
<dbReference type="AlphaFoldDB" id="A0AAN8FBY6"/>
<protein>
    <submittedName>
        <fullName evidence="2">Uncharacterized protein</fullName>
    </submittedName>
</protein>
<dbReference type="EMBL" id="WIXE01023650">
    <property type="protein sequence ID" value="KAK5966295.1"/>
    <property type="molecule type" value="Genomic_DNA"/>
</dbReference>
<gene>
    <name evidence="2" type="ORF">GCK32_009256</name>
</gene>
<evidence type="ECO:0000256" key="1">
    <source>
        <dbReference type="SAM" id="MobiDB-lite"/>
    </source>
</evidence>
<organism evidence="2 3">
    <name type="scientific">Trichostrongylus colubriformis</name>
    <name type="common">Black scour worm</name>
    <dbReference type="NCBI Taxonomy" id="6319"/>
    <lineage>
        <taxon>Eukaryota</taxon>
        <taxon>Metazoa</taxon>
        <taxon>Ecdysozoa</taxon>
        <taxon>Nematoda</taxon>
        <taxon>Chromadorea</taxon>
        <taxon>Rhabditida</taxon>
        <taxon>Rhabditina</taxon>
        <taxon>Rhabditomorpha</taxon>
        <taxon>Strongyloidea</taxon>
        <taxon>Trichostrongylidae</taxon>
        <taxon>Trichostrongylus</taxon>
    </lineage>
</organism>
<comment type="caution">
    <text evidence="2">The sequence shown here is derived from an EMBL/GenBank/DDBJ whole genome shotgun (WGS) entry which is preliminary data.</text>
</comment>
<dbReference type="Proteomes" id="UP001331761">
    <property type="component" value="Unassembled WGS sequence"/>
</dbReference>
<feature type="compositionally biased region" description="Basic and acidic residues" evidence="1">
    <location>
        <begin position="65"/>
        <end position="75"/>
    </location>
</feature>
<reference evidence="2 3" key="1">
    <citation type="submission" date="2019-10" db="EMBL/GenBank/DDBJ databases">
        <title>Assembly and Annotation for the nematode Trichostrongylus colubriformis.</title>
        <authorList>
            <person name="Martin J."/>
        </authorList>
    </citation>
    <scope>NUCLEOTIDE SEQUENCE [LARGE SCALE GENOMIC DNA]</scope>
    <source>
        <strain evidence="2">G859</strain>
        <tissue evidence="2">Whole worm</tissue>
    </source>
</reference>
<proteinExistence type="predicted"/>
<evidence type="ECO:0000313" key="3">
    <source>
        <dbReference type="Proteomes" id="UP001331761"/>
    </source>
</evidence>